<feature type="compositionally biased region" description="Basic and acidic residues" evidence="1">
    <location>
        <begin position="341"/>
        <end position="354"/>
    </location>
</feature>
<feature type="region of interest" description="Disordered" evidence="1">
    <location>
        <begin position="181"/>
        <end position="251"/>
    </location>
</feature>
<feature type="compositionally biased region" description="Polar residues" evidence="1">
    <location>
        <begin position="672"/>
        <end position="697"/>
    </location>
</feature>
<feature type="compositionally biased region" description="Basic and acidic residues" evidence="1">
    <location>
        <begin position="698"/>
        <end position="711"/>
    </location>
</feature>
<feature type="compositionally biased region" description="Basic and acidic residues" evidence="1">
    <location>
        <begin position="267"/>
        <end position="280"/>
    </location>
</feature>
<comment type="caution">
    <text evidence="2">The sequence shown here is derived from an EMBL/GenBank/DDBJ whole genome shotgun (WGS) entry which is preliminary data.</text>
</comment>
<dbReference type="EMBL" id="JAAKFY010000011">
    <property type="protein sequence ID" value="KAF3850357.1"/>
    <property type="molecule type" value="Genomic_DNA"/>
</dbReference>
<sequence length="805" mass="91177">MLTEETERMTDFLKRHPHRGNPDPEPPSGPDTSCRTSEDLNPERPDTPSSAPDPVSKPPSSGESSEDEEEVKGGPEEGKTSILPSSVLDRASAIAQHFSIRRGSPARGQDRTRPETFSPVDLNPASPRGNRRDSTLSQQDQMLIGKIRNYYENQDLSFKLQRRESLNYIPAGLVRTSVSRLNSTTDQQPNTESGPLTDQQTSTESAPPTDTLRVSSDSLGSIRSDQRSTDPGPEERSWSRSQSLQDEVFRPSSEMIQVWQAMEEEINRSTAKDLSPEESVRPGPCQTSAGTQTGGLKTLKLLGGPRGAKLQDQTRAQPQDQTKNQLQDQTKNQLQGQTKNQTKDQTKNQLHDQTKTQLQDQTKTQLQDQTKTQLQDQTRAQLQDHTKTQLQDQTKTQLQDQTKTHLQDQTRAQLQDQTKTQLQDQTKTQLQDQTKTQLQDQTKTQAQLQDQTKTQLQDQTKTQLQDQTTAQLQDQTKNQLQDQTKNQLQGQTKNQTKDQTKDQTKNQTKNQTKDQTKTQLQDQTRAQLQDQTRAQLQDQTKNQLQGQIKNQTKDQTKNQTKDQTKTQLQDQTKSKVMHLARQYSQRIRTTKPEVDRTRPVTPSSMVLSPAPPTEIFPWPDVRQLRSKYCDQVRPPPEDQRPEAGLRRRSSLAEETTSSRKPLQRARSLDPRSLNTRSLNTRSLDPRSLNTRSLNTRSLDPRSLDPRVEPQTDRGSNGGFFVAAEAPLPHDPEHRILVLEKGGDDSLVQSRSPTSREKISIMAVIDRCRVYQESEEGKDRVNQNQNPGSDLVRNLRARFQSLSEGT</sequence>
<dbReference type="Proteomes" id="UP000518266">
    <property type="component" value="Unassembled WGS sequence"/>
</dbReference>
<dbReference type="PANTHER" id="PTHR36489">
    <property type="entry name" value="PROTEIN-COUPLED RECEPTOR GPR1, PUTATIVE-RELATED"/>
    <property type="match status" value="1"/>
</dbReference>
<feature type="region of interest" description="Disordered" evidence="1">
    <location>
        <begin position="1"/>
        <end position="140"/>
    </location>
</feature>
<feature type="region of interest" description="Disordered" evidence="1">
    <location>
        <begin position="376"/>
        <end position="396"/>
    </location>
</feature>
<protein>
    <submittedName>
        <fullName evidence="2">Uncharacterized protein</fullName>
    </submittedName>
</protein>
<keyword evidence="3" id="KW-1185">Reference proteome</keyword>
<name>A0A7J5YPJ0_DISMA</name>
<feature type="compositionally biased region" description="Polar residues" evidence="1">
    <location>
        <begin position="525"/>
        <end position="548"/>
    </location>
</feature>
<feature type="compositionally biased region" description="Basic and acidic residues" evidence="1">
    <location>
        <begin position="36"/>
        <end position="46"/>
    </location>
</feature>
<feature type="compositionally biased region" description="Basic and acidic residues" evidence="1">
    <location>
        <begin position="627"/>
        <end position="645"/>
    </location>
</feature>
<feature type="region of interest" description="Disordered" evidence="1">
    <location>
        <begin position="475"/>
        <end position="718"/>
    </location>
</feature>
<evidence type="ECO:0000313" key="2">
    <source>
        <dbReference type="EMBL" id="KAF3850357.1"/>
    </source>
</evidence>
<accession>A0A7J5YPJ0</accession>
<feature type="compositionally biased region" description="Basic and acidic residues" evidence="1">
    <location>
        <begin position="495"/>
        <end position="504"/>
    </location>
</feature>
<dbReference type="PANTHER" id="PTHR36489:SF1">
    <property type="entry name" value="G-PROTEIN COUPLED RECEPTORS FAMILY 1 PROFILE DOMAIN-CONTAINING PROTEIN"/>
    <property type="match status" value="1"/>
</dbReference>
<evidence type="ECO:0000256" key="1">
    <source>
        <dbReference type="SAM" id="MobiDB-lite"/>
    </source>
</evidence>
<gene>
    <name evidence="2" type="ORF">F7725_020076</name>
</gene>
<organism evidence="2 3">
    <name type="scientific">Dissostichus mawsoni</name>
    <name type="common">Antarctic cod</name>
    <dbReference type="NCBI Taxonomy" id="36200"/>
    <lineage>
        <taxon>Eukaryota</taxon>
        <taxon>Metazoa</taxon>
        <taxon>Chordata</taxon>
        <taxon>Craniata</taxon>
        <taxon>Vertebrata</taxon>
        <taxon>Euteleostomi</taxon>
        <taxon>Actinopterygii</taxon>
        <taxon>Neopterygii</taxon>
        <taxon>Teleostei</taxon>
        <taxon>Neoteleostei</taxon>
        <taxon>Acanthomorphata</taxon>
        <taxon>Eupercaria</taxon>
        <taxon>Perciformes</taxon>
        <taxon>Notothenioidei</taxon>
        <taxon>Nototheniidae</taxon>
        <taxon>Dissostichus</taxon>
    </lineage>
</organism>
<feature type="compositionally biased region" description="Low complexity" evidence="1">
    <location>
        <begin position="294"/>
        <end position="303"/>
    </location>
</feature>
<dbReference type="OrthoDB" id="1594986at2759"/>
<dbReference type="AlphaFoldDB" id="A0A7J5YPJ0"/>
<feature type="compositionally biased region" description="Basic and acidic residues" evidence="1">
    <location>
        <begin position="224"/>
        <end position="238"/>
    </location>
</feature>
<feature type="compositionally biased region" description="Polar residues" evidence="1">
    <location>
        <begin position="311"/>
        <end position="340"/>
    </location>
</feature>
<feature type="compositionally biased region" description="Basic and acidic residues" evidence="1">
    <location>
        <begin position="551"/>
        <end position="564"/>
    </location>
</feature>
<feature type="compositionally biased region" description="Polar residues" evidence="1">
    <location>
        <begin position="181"/>
        <end position="223"/>
    </location>
</feature>
<proteinExistence type="predicted"/>
<feature type="compositionally biased region" description="Polar residues" evidence="1">
    <location>
        <begin position="478"/>
        <end position="490"/>
    </location>
</feature>
<feature type="compositionally biased region" description="Basic and acidic residues" evidence="1">
    <location>
        <begin position="1"/>
        <end position="14"/>
    </location>
</feature>
<feature type="region of interest" description="Disordered" evidence="1">
    <location>
        <begin position="267"/>
        <end position="362"/>
    </location>
</feature>
<reference evidence="2 3" key="1">
    <citation type="submission" date="2020-03" db="EMBL/GenBank/DDBJ databases">
        <title>Dissostichus mawsoni Genome sequencing and assembly.</title>
        <authorList>
            <person name="Park H."/>
        </authorList>
    </citation>
    <scope>NUCLEOTIDE SEQUENCE [LARGE SCALE GENOMIC DNA]</scope>
    <source>
        <strain evidence="2">DM0001</strain>
        <tissue evidence="2">Muscle</tissue>
    </source>
</reference>
<evidence type="ECO:0000313" key="3">
    <source>
        <dbReference type="Proteomes" id="UP000518266"/>
    </source>
</evidence>